<proteinExistence type="predicted"/>
<keyword evidence="2" id="KW-1185">Reference proteome</keyword>
<gene>
    <name evidence="1" type="ORF">HINF_LOCUS9802</name>
</gene>
<protein>
    <submittedName>
        <fullName evidence="1">Hypothetical_protein</fullName>
    </submittedName>
</protein>
<dbReference type="Proteomes" id="UP001642409">
    <property type="component" value="Unassembled WGS sequence"/>
</dbReference>
<evidence type="ECO:0000313" key="1">
    <source>
        <dbReference type="EMBL" id="CAL5987257.1"/>
    </source>
</evidence>
<name>A0ABP1H6D1_9EUKA</name>
<reference evidence="1 2" key="1">
    <citation type="submission" date="2024-07" db="EMBL/GenBank/DDBJ databases">
        <authorList>
            <person name="Akdeniz Z."/>
        </authorList>
    </citation>
    <scope>NUCLEOTIDE SEQUENCE [LARGE SCALE GENOMIC DNA]</scope>
</reference>
<sequence length="99" mass="11937">MDRQLDSSFCMDHNIALFEKDLQTFVMSFLEMIHFITLKWTIINIQQFSSKNVGFSLQFYKMAADQLESLETWQFQMVSFNFLNKSQFDDHESLWNYIL</sequence>
<accession>A0ABP1H6D1</accession>
<dbReference type="EMBL" id="CAXDID020000021">
    <property type="protein sequence ID" value="CAL5987257.1"/>
    <property type="molecule type" value="Genomic_DNA"/>
</dbReference>
<comment type="caution">
    <text evidence="1">The sequence shown here is derived from an EMBL/GenBank/DDBJ whole genome shotgun (WGS) entry which is preliminary data.</text>
</comment>
<evidence type="ECO:0000313" key="2">
    <source>
        <dbReference type="Proteomes" id="UP001642409"/>
    </source>
</evidence>
<organism evidence="1 2">
    <name type="scientific">Hexamita inflata</name>
    <dbReference type="NCBI Taxonomy" id="28002"/>
    <lineage>
        <taxon>Eukaryota</taxon>
        <taxon>Metamonada</taxon>
        <taxon>Diplomonadida</taxon>
        <taxon>Hexamitidae</taxon>
        <taxon>Hexamitinae</taxon>
        <taxon>Hexamita</taxon>
    </lineage>
</organism>